<comment type="subcellular location">
    <subcellularLocation>
        <location evidence="1">Nucleus</location>
    </subcellularLocation>
</comment>
<feature type="domain" description="BHLH" evidence="7">
    <location>
        <begin position="117"/>
        <end position="166"/>
    </location>
</feature>
<keyword evidence="4" id="KW-0804">Transcription</keyword>
<dbReference type="GO" id="GO:0000981">
    <property type="term" value="F:DNA-binding transcription factor activity, RNA polymerase II-specific"/>
    <property type="evidence" value="ECO:0007669"/>
    <property type="project" value="TreeGrafter"/>
</dbReference>
<feature type="region of interest" description="Disordered" evidence="6">
    <location>
        <begin position="104"/>
        <end position="129"/>
    </location>
</feature>
<dbReference type="PROSITE" id="PS50888">
    <property type="entry name" value="BHLH"/>
    <property type="match status" value="1"/>
</dbReference>
<dbReference type="Proteomes" id="UP001163823">
    <property type="component" value="Chromosome 4"/>
</dbReference>
<gene>
    <name evidence="8" type="ORF">O6P43_010652</name>
</gene>
<dbReference type="EMBL" id="JARAOO010000004">
    <property type="protein sequence ID" value="KAJ7972818.1"/>
    <property type="molecule type" value="Genomic_DNA"/>
</dbReference>
<evidence type="ECO:0000313" key="9">
    <source>
        <dbReference type="Proteomes" id="UP001163823"/>
    </source>
</evidence>
<dbReference type="InterPro" id="IPR045239">
    <property type="entry name" value="bHLH95_bHLH"/>
</dbReference>
<accession>A0AAD7VEK8</accession>
<dbReference type="SMART" id="SM00353">
    <property type="entry name" value="HLH"/>
    <property type="match status" value="1"/>
</dbReference>
<keyword evidence="9" id="KW-1185">Reference proteome</keyword>
<evidence type="ECO:0000256" key="4">
    <source>
        <dbReference type="ARBA" id="ARBA00023163"/>
    </source>
</evidence>
<evidence type="ECO:0000256" key="1">
    <source>
        <dbReference type="ARBA" id="ARBA00004123"/>
    </source>
</evidence>
<dbReference type="Gene3D" id="4.10.280.10">
    <property type="entry name" value="Helix-loop-helix DNA-binding domain"/>
    <property type="match status" value="1"/>
</dbReference>
<dbReference type="AlphaFoldDB" id="A0AAD7VEK8"/>
<dbReference type="GO" id="GO:0005634">
    <property type="term" value="C:nucleus"/>
    <property type="evidence" value="ECO:0007669"/>
    <property type="project" value="UniProtKB-SubCell"/>
</dbReference>
<evidence type="ECO:0000313" key="8">
    <source>
        <dbReference type="EMBL" id="KAJ7972818.1"/>
    </source>
</evidence>
<dbReference type="InterPro" id="IPR011598">
    <property type="entry name" value="bHLH_dom"/>
</dbReference>
<keyword evidence="3" id="KW-0238">DNA-binding</keyword>
<name>A0AAD7VEK8_QUISA</name>
<dbReference type="KEGG" id="qsa:O6P43_010652"/>
<evidence type="ECO:0000256" key="3">
    <source>
        <dbReference type="ARBA" id="ARBA00023125"/>
    </source>
</evidence>
<evidence type="ECO:0000256" key="5">
    <source>
        <dbReference type="ARBA" id="ARBA00023242"/>
    </source>
</evidence>
<feature type="compositionally biased region" description="Low complexity" evidence="6">
    <location>
        <begin position="109"/>
        <end position="122"/>
    </location>
</feature>
<proteinExistence type="predicted"/>
<protein>
    <submittedName>
        <fullName evidence="8">Transcription factor bHLH69</fullName>
    </submittedName>
</protein>
<dbReference type="SUPFAM" id="SSF47459">
    <property type="entry name" value="HLH, helix-loop-helix DNA-binding domain"/>
    <property type="match status" value="1"/>
</dbReference>
<dbReference type="GO" id="GO:0046983">
    <property type="term" value="F:protein dimerization activity"/>
    <property type="evidence" value="ECO:0007669"/>
    <property type="project" value="InterPro"/>
</dbReference>
<evidence type="ECO:0000256" key="6">
    <source>
        <dbReference type="SAM" id="MobiDB-lite"/>
    </source>
</evidence>
<keyword evidence="5" id="KW-0539">Nucleus</keyword>
<dbReference type="Pfam" id="PF00010">
    <property type="entry name" value="HLH"/>
    <property type="match status" value="1"/>
</dbReference>
<evidence type="ECO:0000256" key="2">
    <source>
        <dbReference type="ARBA" id="ARBA00023015"/>
    </source>
</evidence>
<reference evidence="8" key="1">
    <citation type="journal article" date="2023" name="Science">
        <title>Elucidation of the pathway for biosynthesis of saponin adjuvants from the soapbark tree.</title>
        <authorList>
            <person name="Reed J."/>
            <person name="Orme A."/>
            <person name="El-Demerdash A."/>
            <person name="Owen C."/>
            <person name="Martin L.B.B."/>
            <person name="Misra R.C."/>
            <person name="Kikuchi S."/>
            <person name="Rejzek M."/>
            <person name="Martin A.C."/>
            <person name="Harkess A."/>
            <person name="Leebens-Mack J."/>
            <person name="Louveau T."/>
            <person name="Stephenson M.J."/>
            <person name="Osbourn A."/>
        </authorList>
    </citation>
    <scope>NUCLEOTIDE SEQUENCE</scope>
    <source>
        <strain evidence="8">S10</strain>
    </source>
</reference>
<dbReference type="InterPro" id="IPR036638">
    <property type="entry name" value="HLH_DNA-bd_sf"/>
</dbReference>
<dbReference type="PANTHER" id="PTHR16223">
    <property type="entry name" value="TRANSCRIPTION FACTOR BHLH83-RELATED"/>
    <property type="match status" value="1"/>
</dbReference>
<dbReference type="GO" id="GO:0000978">
    <property type="term" value="F:RNA polymerase II cis-regulatory region sequence-specific DNA binding"/>
    <property type="evidence" value="ECO:0007669"/>
    <property type="project" value="TreeGrafter"/>
</dbReference>
<dbReference type="InterPro" id="IPR045843">
    <property type="entry name" value="IND-like"/>
</dbReference>
<sequence length="245" mass="27236">MLQSICSPVGSTPALSGVTETQKNMFYCDARKACGPKPADSSIDIDVPKCFQQILSWTPDNQCDQADKLSRTQHHILTENHASWPQESIGHNYNVSLHHTRETVAAPGSSSKQQPSLSKQKSIATDRQRRERISEKLNALHELLPHPAEGGQASVVDDIIDHVKHLQLQIKELSQRKLGGESTAIPLVFREGYGHYINQQMSSEPLEEMMAKLLEEHPMTAAQLLETKGLFLLPIALVEDLSKAF</sequence>
<comment type="caution">
    <text evidence="8">The sequence shown here is derived from an EMBL/GenBank/DDBJ whole genome shotgun (WGS) entry which is preliminary data.</text>
</comment>
<dbReference type="PANTHER" id="PTHR16223:SF109">
    <property type="entry name" value="BHLH DOMAIN-CONTAINING PROTEIN"/>
    <property type="match status" value="1"/>
</dbReference>
<keyword evidence="2" id="KW-0805">Transcription regulation</keyword>
<evidence type="ECO:0000259" key="7">
    <source>
        <dbReference type="PROSITE" id="PS50888"/>
    </source>
</evidence>
<dbReference type="CDD" id="cd11393">
    <property type="entry name" value="bHLH_AtbHLH_like"/>
    <property type="match status" value="1"/>
</dbReference>
<organism evidence="8 9">
    <name type="scientific">Quillaja saponaria</name>
    <name type="common">Soap bark tree</name>
    <dbReference type="NCBI Taxonomy" id="32244"/>
    <lineage>
        <taxon>Eukaryota</taxon>
        <taxon>Viridiplantae</taxon>
        <taxon>Streptophyta</taxon>
        <taxon>Embryophyta</taxon>
        <taxon>Tracheophyta</taxon>
        <taxon>Spermatophyta</taxon>
        <taxon>Magnoliopsida</taxon>
        <taxon>eudicotyledons</taxon>
        <taxon>Gunneridae</taxon>
        <taxon>Pentapetalae</taxon>
        <taxon>rosids</taxon>
        <taxon>fabids</taxon>
        <taxon>Fabales</taxon>
        <taxon>Quillajaceae</taxon>
        <taxon>Quillaja</taxon>
    </lineage>
</organism>